<name>A0A562K1T0_SPHWJ</name>
<protein>
    <submittedName>
        <fullName evidence="1">Uncharacterized protein</fullName>
    </submittedName>
</protein>
<keyword evidence="2" id="KW-1185">Reference proteome</keyword>
<evidence type="ECO:0000313" key="1">
    <source>
        <dbReference type="EMBL" id="TWH89387.1"/>
    </source>
</evidence>
<organism evidence="1 2">
    <name type="scientific">Sphingobium wenxiniae (strain DSM 21828 / CGMCC 1.7748 / JZ-1)</name>
    <dbReference type="NCBI Taxonomy" id="595605"/>
    <lineage>
        <taxon>Bacteria</taxon>
        <taxon>Pseudomonadati</taxon>
        <taxon>Pseudomonadota</taxon>
        <taxon>Alphaproteobacteria</taxon>
        <taxon>Sphingomonadales</taxon>
        <taxon>Sphingomonadaceae</taxon>
        <taxon>Sphingobium</taxon>
    </lineage>
</organism>
<dbReference type="EMBL" id="VLKK01000035">
    <property type="protein sequence ID" value="TWH89387.1"/>
    <property type="molecule type" value="Genomic_DNA"/>
</dbReference>
<evidence type="ECO:0000313" key="2">
    <source>
        <dbReference type="Proteomes" id="UP000316624"/>
    </source>
</evidence>
<reference evidence="1 2" key="1">
    <citation type="journal article" date="2015" name="Stand. Genomic Sci.">
        <title>Genomic Encyclopedia of Bacterial and Archaeal Type Strains, Phase III: the genomes of soil and plant-associated and newly described type strains.</title>
        <authorList>
            <person name="Whitman W.B."/>
            <person name="Woyke T."/>
            <person name="Klenk H.P."/>
            <person name="Zhou Y."/>
            <person name="Lilburn T.G."/>
            <person name="Beck B.J."/>
            <person name="De Vos P."/>
            <person name="Vandamme P."/>
            <person name="Eisen J.A."/>
            <person name="Garrity G."/>
            <person name="Hugenholtz P."/>
            <person name="Kyrpides N.C."/>
        </authorList>
    </citation>
    <scope>NUCLEOTIDE SEQUENCE [LARGE SCALE GENOMIC DNA]</scope>
    <source>
        <strain evidence="1 2">CGMCC 1.7748</strain>
    </source>
</reference>
<sequence>MEGGYVVVHLHRDNEAFPREVYSVEEAAILFIAQVRVSHCSRSSRGLRFIHGQGDRLPIVMAFGL</sequence>
<accession>A0A562K1T0</accession>
<gene>
    <name evidence="1" type="ORF">IQ35_03907</name>
</gene>
<proteinExistence type="predicted"/>
<dbReference type="AlphaFoldDB" id="A0A562K1T0"/>
<dbReference type="Proteomes" id="UP000316624">
    <property type="component" value="Unassembled WGS sequence"/>
</dbReference>
<comment type="caution">
    <text evidence="1">The sequence shown here is derived from an EMBL/GenBank/DDBJ whole genome shotgun (WGS) entry which is preliminary data.</text>
</comment>